<dbReference type="AlphaFoldDB" id="A0AAW7N8M1"/>
<organism evidence="6 7">
    <name type="scientific">Ligilactobacillus salivarius</name>
    <dbReference type="NCBI Taxonomy" id="1624"/>
    <lineage>
        <taxon>Bacteria</taxon>
        <taxon>Bacillati</taxon>
        <taxon>Bacillota</taxon>
        <taxon>Bacilli</taxon>
        <taxon>Lactobacillales</taxon>
        <taxon>Lactobacillaceae</taxon>
        <taxon>Ligilactobacillus</taxon>
    </lineage>
</organism>
<feature type="domain" description="Tyr recombinase" evidence="5">
    <location>
        <begin position="163"/>
        <end position="354"/>
    </location>
</feature>
<keyword evidence="2" id="KW-0229">DNA integration</keyword>
<evidence type="ECO:0000313" key="6">
    <source>
        <dbReference type="EMBL" id="MDN4834042.1"/>
    </source>
</evidence>
<dbReference type="Pfam" id="PF14659">
    <property type="entry name" value="Phage_int_SAM_3"/>
    <property type="match status" value="1"/>
</dbReference>
<evidence type="ECO:0000256" key="4">
    <source>
        <dbReference type="ARBA" id="ARBA00023172"/>
    </source>
</evidence>
<evidence type="ECO:0000259" key="5">
    <source>
        <dbReference type="PROSITE" id="PS51898"/>
    </source>
</evidence>
<dbReference type="Pfam" id="PF00589">
    <property type="entry name" value="Phage_integrase"/>
    <property type="match status" value="1"/>
</dbReference>
<accession>A0AAW7N8M1</accession>
<dbReference type="GO" id="GO:0015074">
    <property type="term" value="P:DNA integration"/>
    <property type="evidence" value="ECO:0007669"/>
    <property type="project" value="UniProtKB-KW"/>
</dbReference>
<reference evidence="6" key="1">
    <citation type="submission" date="2023-07" db="EMBL/GenBank/DDBJ databases">
        <title>Complete genome sequence of Ligilactobacillus salivarius SRCM217594 isolated from Gallus gallus domesticus feces.</title>
        <authorList>
            <person name="Yang H.-G."/>
            <person name="Ryu M.-S."/>
            <person name="Ha G.-S."/>
            <person name="Yang H.-J."/>
            <person name="Jeong D.-Y."/>
        </authorList>
    </citation>
    <scope>NUCLEOTIDE SEQUENCE</scope>
    <source>
        <strain evidence="6">SRCM217594</strain>
    </source>
</reference>
<dbReference type="Gene3D" id="1.10.150.130">
    <property type="match status" value="1"/>
</dbReference>
<dbReference type="PANTHER" id="PTHR30349">
    <property type="entry name" value="PHAGE INTEGRASE-RELATED"/>
    <property type="match status" value="1"/>
</dbReference>
<dbReference type="SUPFAM" id="SSF56349">
    <property type="entry name" value="DNA breaking-rejoining enzymes"/>
    <property type="match status" value="1"/>
</dbReference>
<evidence type="ECO:0000313" key="7">
    <source>
        <dbReference type="Proteomes" id="UP001174888"/>
    </source>
</evidence>
<protein>
    <submittedName>
        <fullName evidence="6">Tyrosine-type recombinase/integrase</fullName>
    </submittedName>
</protein>
<proteinExistence type="inferred from homology"/>
<dbReference type="CDD" id="cd01189">
    <property type="entry name" value="INT_ICEBs1_C_like"/>
    <property type="match status" value="1"/>
</dbReference>
<dbReference type="Gene3D" id="1.10.443.10">
    <property type="entry name" value="Intergrase catalytic core"/>
    <property type="match status" value="1"/>
</dbReference>
<dbReference type="Pfam" id="PF14657">
    <property type="entry name" value="Arm-DNA-bind_4"/>
    <property type="match status" value="1"/>
</dbReference>
<dbReference type="InterPro" id="IPR004107">
    <property type="entry name" value="Integrase_SAM-like_N"/>
</dbReference>
<dbReference type="PROSITE" id="PS51898">
    <property type="entry name" value="TYR_RECOMBINASE"/>
    <property type="match status" value="1"/>
</dbReference>
<evidence type="ECO:0000256" key="3">
    <source>
        <dbReference type="ARBA" id="ARBA00023125"/>
    </source>
</evidence>
<dbReference type="InterPro" id="IPR011010">
    <property type="entry name" value="DNA_brk_join_enz"/>
</dbReference>
<dbReference type="InterPro" id="IPR013762">
    <property type="entry name" value="Integrase-like_cat_sf"/>
</dbReference>
<dbReference type="PANTHER" id="PTHR30349:SF64">
    <property type="entry name" value="PROPHAGE INTEGRASE INTD-RELATED"/>
    <property type="match status" value="1"/>
</dbReference>
<dbReference type="InterPro" id="IPR002104">
    <property type="entry name" value="Integrase_catalytic"/>
</dbReference>
<dbReference type="GO" id="GO:0003677">
    <property type="term" value="F:DNA binding"/>
    <property type="evidence" value="ECO:0007669"/>
    <property type="project" value="UniProtKB-KW"/>
</dbReference>
<gene>
    <name evidence="6" type="ORF">QYC35_07495</name>
</gene>
<keyword evidence="3" id="KW-0238">DNA-binding</keyword>
<dbReference type="RefSeq" id="WP_301207410.1">
    <property type="nucleotide sequence ID" value="NZ_JAUIQT010000001.1"/>
</dbReference>
<evidence type="ECO:0000256" key="2">
    <source>
        <dbReference type="ARBA" id="ARBA00022908"/>
    </source>
</evidence>
<dbReference type="Proteomes" id="UP001174888">
    <property type="component" value="Unassembled WGS sequence"/>
</dbReference>
<dbReference type="GO" id="GO:0006310">
    <property type="term" value="P:DNA recombination"/>
    <property type="evidence" value="ECO:0007669"/>
    <property type="project" value="UniProtKB-KW"/>
</dbReference>
<dbReference type="InterPro" id="IPR010998">
    <property type="entry name" value="Integrase_recombinase_N"/>
</dbReference>
<dbReference type="EMBL" id="JAUIQT010000001">
    <property type="protein sequence ID" value="MDN4834042.1"/>
    <property type="molecule type" value="Genomic_DNA"/>
</dbReference>
<dbReference type="InterPro" id="IPR028259">
    <property type="entry name" value="AP2-like_int_N"/>
</dbReference>
<keyword evidence="4" id="KW-0233">DNA recombination</keyword>
<evidence type="ECO:0000256" key="1">
    <source>
        <dbReference type="ARBA" id="ARBA00008857"/>
    </source>
</evidence>
<dbReference type="InterPro" id="IPR050090">
    <property type="entry name" value="Tyrosine_recombinase_XerCD"/>
</dbReference>
<name>A0AAW7N8M1_9LACO</name>
<comment type="similarity">
    <text evidence="1">Belongs to the 'phage' integrase family.</text>
</comment>
<sequence>MASITKLNGKWRVRVSWYDDQGKRHFKTKAGFPTKLEANRWARSIEVQKNDGSISNKSVAFADYFNEWFKTYKENKIVYTTAVKYRVIHRMLTEFFGNKAIDKITRRDYQNFMNNYGSSHAPESVKKTNATIRACVKSAILDDLITKDFTQNVELIWNNNRVQKVDYLNVDEINRLADYVYSMMDPRDRYTSYYMIYTAIMTGMRLQEIAGLKWDDINFNWKTININKAWDFASKRLTTTKTESSNRIIRVNSKLLNALKELKSDNYELVFENSNHHIPESAACNRTLRKALVNLNIDKPSYHFHSLRHSHVALLLYKGVDIYAISKRLGHSDLTTTTKKYAYLIDELKQKTDDNIESILDSVGEKSGTKSAKKLAF</sequence>
<comment type="caution">
    <text evidence="6">The sequence shown here is derived from an EMBL/GenBank/DDBJ whole genome shotgun (WGS) entry which is preliminary data.</text>
</comment>